<evidence type="ECO:0000256" key="3">
    <source>
        <dbReference type="ARBA" id="ARBA00022723"/>
    </source>
</evidence>
<accession>A0A0D1KHW2</accession>
<dbReference type="GO" id="GO:0004089">
    <property type="term" value="F:carbonate dehydratase activity"/>
    <property type="evidence" value="ECO:0007669"/>
    <property type="project" value="UniProtKB-EC"/>
</dbReference>
<keyword evidence="3 6" id="KW-0479">Metal-binding</keyword>
<reference evidence="7 9" key="1">
    <citation type="submission" date="2014-12" db="EMBL/GenBank/DDBJ databases">
        <title>Comparative genome analysis of Bacillus coagulans HM-08, Clostridium butyricum HM-68, Bacillus subtilis HM-66 and Bacillus licheniformis BL-09.</title>
        <authorList>
            <person name="Zhang H."/>
        </authorList>
    </citation>
    <scope>NUCLEOTIDE SEQUENCE [LARGE SCALE GENOMIC DNA]</scope>
    <source>
        <strain evidence="7 9">HM-66</strain>
    </source>
</reference>
<feature type="binding site" evidence="6">
    <location>
        <position position="102"/>
    </location>
    <ligand>
        <name>Zn(2+)</name>
        <dbReference type="ChEBI" id="CHEBI:29105"/>
    </ligand>
</feature>
<dbReference type="STRING" id="483913.AN935_17440"/>
<dbReference type="GO" id="GO:0008270">
    <property type="term" value="F:zinc ion binding"/>
    <property type="evidence" value="ECO:0007669"/>
    <property type="project" value="InterPro"/>
</dbReference>
<dbReference type="AlphaFoldDB" id="A0A0D1KHW2"/>
<dbReference type="InterPro" id="IPR036874">
    <property type="entry name" value="Carbonic_anhydrase_sf"/>
</dbReference>
<dbReference type="Proteomes" id="UP000032247">
    <property type="component" value="Unassembled WGS sequence"/>
</dbReference>
<sequence length="197" mass="21692">MNQMVSLTSILEHNQRFVSEKKYEPYKTTKFPSKKLVIVTCMDTRLTELLPQAMGLKNGDAKIVKNAGAIVSHPFGSVMRSILVAIYELQAEEVCIVGHHECGMSGLNASSILEKAKERGVEDSCLNLLTSAGLDLKTWLTGFDSVEESVSHSVNMIKNHPLLPKKVPVHGLVIHPETGKLDVVINGYETELINNHS</sequence>
<dbReference type="InterPro" id="IPR001765">
    <property type="entry name" value="Carbonic_anhydrase"/>
</dbReference>
<evidence type="ECO:0000256" key="5">
    <source>
        <dbReference type="ARBA" id="ARBA00048348"/>
    </source>
</evidence>
<dbReference type="EMBL" id="JXBC01000013">
    <property type="protein sequence ID" value="KIU05752.1"/>
    <property type="molecule type" value="Genomic_DNA"/>
</dbReference>
<name>A0A0D1KHW2_BACIU</name>
<reference evidence="8" key="2">
    <citation type="submission" date="2023-05" db="EMBL/GenBank/DDBJ databases">
        <title>Complete genome sequence of Bacillus subtilis SRCM117797 isolated from Soybean paste.</title>
        <authorList>
            <person name="Abraha H.B."/>
            <person name="Kim K.-P."/>
            <person name="Ryu M.-S."/>
            <person name="Jeong D.-Y."/>
        </authorList>
    </citation>
    <scope>NUCLEOTIDE SEQUENCE</scope>
    <source>
        <strain evidence="8">SRCM117797</strain>
    </source>
</reference>
<evidence type="ECO:0000256" key="1">
    <source>
        <dbReference type="ARBA" id="ARBA00006217"/>
    </source>
</evidence>
<dbReference type="Gene3D" id="3.40.1050.10">
    <property type="entry name" value="Carbonic anhydrase"/>
    <property type="match status" value="1"/>
</dbReference>
<evidence type="ECO:0000256" key="2">
    <source>
        <dbReference type="ARBA" id="ARBA00012925"/>
    </source>
</evidence>
<comment type="catalytic activity">
    <reaction evidence="5">
        <text>hydrogencarbonate + H(+) = CO2 + H2O</text>
        <dbReference type="Rhea" id="RHEA:10748"/>
        <dbReference type="ChEBI" id="CHEBI:15377"/>
        <dbReference type="ChEBI" id="CHEBI:15378"/>
        <dbReference type="ChEBI" id="CHEBI:16526"/>
        <dbReference type="ChEBI" id="CHEBI:17544"/>
        <dbReference type="EC" id="4.2.1.1"/>
    </reaction>
</comment>
<evidence type="ECO:0000256" key="4">
    <source>
        <dbReference type="ARBA" id="ARBA00022833"/>
    </source>
</evidence>
<feature type="binding site" evidence="6">
    <location>
        <position position="99"/>
    </location>
    <ligand>
        <name>Zn(2+)</name>
        <dbReference type="ChEBI" id="CHEBI:29105"/>
    </ligand>
</feature>
<dbReference type="SUPFAM" id="SSF53056">
    <property type="entry name" value="beta-carbonic anhydrase, cab"/>
    <property type="match status" value="1"/>
</dbReference>
<organism evidence="7 9">
    <name type="scientific">Bacillus subtilis</name>
    <dbReference type="NCBI Taxonomy" id="1423"/>
    <lineage>
        <taxon>Bacteria</taxon>
        <taxon>Bacillati</taxon>
        <taxon>Bacillota</taxon>
        <taxon>Bacilli</taxon>
        <taxon>Bacillales</taxon>
        <taxon>Bacillaceae</taxon>
        <taxon>Bacillus</taxon>
    </lineage>
</organism>
<dbReference type="Proteomes" id="UP001229422">
    <property type="component" value="Chromosome"/>
</dbReference>
<evidence type="ECO:0000313" key="7">
    <source>
        <dbReference type="EMBL" id="KIU05752.1"/>
    </source>
</evidence>
<dbReference type="EMBL" id="CP125292">
    <property type="protein sequence ID" value="WHM23107.1"/>
    <property type="molecule type" value="Genomic_DNA"/>
</dbReference>
<evidence type="ECO:0000256" key="6">
    <source>
        <dbReference type="PIRSR" id="PIRSR601765-1"/>
    </source>
</evidence>
<dbReference type="CDD" id="cd03379">
    <property type="entry name" value="beta_CA_cladeD"/>
    <property type="match status" value="1"/>
</dbReference>
<comment type="similarity">
    <text evidence="1">Belongs to the beta-class carbonic anhydrase family.</text>
</comment>
<protein>
    <recommendedName>
        <fullName evidence="2">carbonic anhydrase</fullName>
        <ecNumber evidence="2">4.2.1.1</ecNumber>
    </recommendedName>
</protein>
<proteinExistence type="inferred from homology"/>
<dbReference type="SMART" id="SM00947">
    <property type="entry name" value="Pro_CA"/>
    <property type="match status" value="1"/>
</dbReference>
<dbReference type="RefSeq" id="WP_080031046.1">
    <property type="nucleotide sequence ID" value="NZ_CP045425.1"/>
</dbReference>
<dbReference type="PANTHER" id="PTHR43175:SF3">
    <property type="entry name" value="CARBON DISULFIDE HYDROLASE"/>
    <property type="match status" value="1"/>
</dbReference>
<dbReference type="PATRIC" id="fig|1423.173.peg.4298"/>
<feature type="binding site" evidence="6">
    <location>
        <position position="41"/>
    </location>
    <ligand>
        <name>Zn(2+)</name>
        <dbReference type="ChEBI" id="CHEBI:29105"/>
    </ligand>
</feature>
<dbReference type="PANTHER" id="PTHR43175">
    <property type="entry name" value="CARBONIC ANHYDRASE"/>
    <property type="match status" value="1"/>
</dbReference>
<gene>
    <name evidence="8" type="primary">yvdA</name>
    <name evidence="8" type="ORF">QL281_08780</name>
    <name evidence="7" type="ORF">SC09_contig4orf00650</name>
</gene>
<dbReference type="Pfam" id="PF00484">
    <property type="entry name" value="Pro_CA"/>
    <property type="match status" value="1"/>
</dbReference>
<comment type="cofactor">
    <cofactor evidence="6">
        <name>Zn(2+)</name>
        <dbReference type="ChEBI" id="CHEBI:29105"/>
    </cofactor>
    <text evidence="6">Binds 1 zinc ion per subunit.</text>
</comment>
<keyword evidence="4 6" id="KW-0862">Zinc</keyword>
<dbReference type="EC" id="4.2.1.1" evidence="2"/>
<feature type="binding site" evidence="6">
    <location>
        <position position="43"/>
    </location>
    <ligand>
        <name>Zn(2+)</name>
        <dbReference type="ChEBI" id="CHEBI:29105"/>
    </ligand>
</feature>
<evidence type="ECO:0000313" key="9">
    <source>
        <dbReference type="Proteomes" id="UP000032247"/>
    </source>
</evidence>
<evidence type="ECO:0000313" key="8">
    <source>
        <dbReference type="EMBL" id="WHM23107.1"/>
    </source>
</evidence>